<sequence>MVKLSSWKRSFRISSTAFSAQQSKNTDKILASLKLQDESKEAVETTIVESPGESKQQPVKQEAQPADVKTKDATPEKGAKEGETNTETMIQALRTKLGLHDVCNEDAELTSLDEGGATSEEETEYKPDLLQHEKMVLEDLSGGLAFLTFSRFAVVDESTHILIKVRACTFSPEDAKKCSGIGLTKAMLPYVPGQFVIGTIEDVGSDVPTFFKVGDRVIGMVDGGGCSRFLSADVDNFVKAPSNLGNSTALALMQDWMPAYRALHMAKQSTKRANLFGMNLLITDSMSAAGQAVIALASEEGANIYCCAEKTYHDYLKSLSSRITCLESNPEKWLPALEEQMDVVIDNTCSDGYVSSCEALGAKGVLISLPYVSFDDNRLFGLFDMSSFQRKIDSTKAKYTMCQTVTVDTKEEFEIGNEDENTAEKRLNFVRDFQYLAVMHDKGIIQPKISEKVSLQEVSSYPDKFKSGAVGTSGGTVVCFPWKREGDVASP</sequence>
<feature type="domain" description="Alcohol dehydrogenase-like N-terminal" evidence="2">
    <location>
        <begin position="159"/>
        <end position="230"/>
    </location>
</feature>
<evidence type="ECO:0000256" key="1">
    <source>
        <dbReference type="SAM" id="MobiDB-lite"/>
    </source>
</evidence>
<evidence type="ECO:0000313" key="3">
    <source>
        <dbReference type="EMBL" id="KAK1745913.1"/>
    </source>
</evidence>
<evidence type="ECO:0000259" key="2">
    <source>
        <dbReference type="Pfam" id="PF08240"/>
    </source>
</evidence>
<name>A0AAD8YGM5_9STRA</name>
<dbReference type="InterPro" id="IPR011032">
    <property type="entry name" value="GroES-like_sf"/>
</dbReference>
<protein>
    <submittedName>
        <fullName evidence="3">Medium chain reductase/dehydrogenase (MDR)/zinc-dependent alcohol dehydrogenase-like family protein</fullName>
    </submittedName>
</protein>
<reference evidence="3" key="1">
    <citation type="submission" date="2023-06" db="EMBL/GenBank/DDBJ databases">
        <title>Survivors Of The Sea: Transcriptome response of Skeletonema marinoi to long-term dormancy.</title>
        <authorList>
            <person name="Pinder M.I.M."/>
            <person name="Kourtchenko O."/>
            <person name="Robertson E.K."/>
            <person name="Larsson T."/>
            <person name="Maumus F."/>
            <person name="Osuna-Cruz C.M."/>
            <person name="Vancaester E."/>
            <person name="Stenow R."/>
            <person name="Vandepoele K."/>
            <person name="Ploug H."/>
            <person name="Bruchert V."/>
            <person name="Godhe A."/>
            <person name="Topel M."/>
        </authorList>
    </citation>
    <scope>NUCLEOTIDE SEQUENCE</scope>
    <source>
        <strain evidence="3">R05AC</strain>
    </source>
</reference>
<feature type="region of interest" description="Disordered" evidence="1">
    <location>
        <begin position="42"/>
        <end position="86"/>
    </location>
</feature>
<dbReference type="PANTHER" id="PTHR43482">
    <property type="entry name" value="PROTEIN AST1-RELATED"/>
    <property type="match status" value="1"/>
</dbReference>
<dbReference type="Gene3D" id="3.90.180.10">
    <property type="entry name" value="Medium-chain alcohol dehydrogenases, catalytic domain"/>
    <property type="match status" value="1"/>
</dbReference>
<accession>A0AAD8YGM5</accession>
<gene>
    <name evidence="3" type="ORF">QTG54_003837</name>
</gene>
<keyword evidence="4" id="KW-1185">Reference proteome</keyword>
<comment type="caution">
    <text evidence="3">The sequence shown here is derived from an EMBL/GenBank/DDBJ whole genome shotgun (WGS) entry which is preliminary data.</text>
</comment>
<dbReference type="Gene3D" id="3.40.50.720">
    <property type="entry name" value="NAD(P)-binding Rossmann-like Domain"/>
    <property type="match status" value="1"/>
</dbReference>
<organism evidence="3 4">
    <name type="scientific">Skeletonema marinoi</name>
    <dbReference type="NCBI Taxonomy" id="267567"/>
    <lineage>
        <taxon>Eukaryota</taxon>
        <taxon>Sar</taxon>
        <taxon>Stramenopiles</taxon>
        <taxon>Ochrophyta</taxon>
        <taxon>Bacillariophyta</taxon>
        <taxon>Coscinodiscophyceae</taxon>
        <taxon>Thalassiosirophycidae</taxon>
        <taxon>Thalassiosirales</taxon>
        <taxon>Skeletonemataceae</taxon>
        <taxon>Skeletonema</taxon>
        <taxon>Skeletonema marinoi-dohrnii complex</taxon>
    </lineage>
</organism>
<dbReference type="Pfam" id="PF08240">
    <property type="entry name" value="ADH_N"/>
    <property type="match status" value="1"/>
</dbReference>
<proteinExistence type="predicted"/>
<dbReference type="SUPFAM" id="SSF51735">
    <property type="entry name" value="NAD(P)-binding Rossmann-fold domains"/>
    <property type="match status" value="1"/>
</dbReference>
<dbReference type="PANTHER" id="PTHR43482:SF1">
    <property type="entry name" value="PROTEIN AST1-RELATED"/>
    <property type="match status" value="1"/>
</dbReference>
<dbReference type="InterPro" id="IPR013154">
    <property type="entry name" value="ADH-like_N"/>
</dbReference>
<dbReference type="InterPro" id="IPR036291">
    <property type="entry name" value="NAD(P)-bd_dom_sf"/>
</dbReference>
<dbReference type="Proteomes" id="UP001224775">
    <property type="component" value="Unassembled WGS sequence"/>
</dbReference>
<feature type="compositionally biased region" description="Basic and acidic residues" evidence="1">
    <location>
        <begin position="68"/>
        <end position="83"/>
    </location>
</feature>
<dbReference type="InterPro" id="IPR052585">
    <property type="entry name" value="Lipid_raft_assoc_Zn_ADH"/>
</dbReference>
<dbReference type="EMBL" id="JATAAI010000005">
    <property type="protein sequence ID" value="KAK1745913.1"/>
    <property type="molecule type" value="Genomic_DNA"/>
</dbReference>
<dbReference type="SUPFAM" id="SSF50129">
    <property type="entry name" value="GroES-like"/>
    <property type="match status" value="1"/>
</dbReference>
<evidence type="ECO:0000313" key="4">
    <source>
        <dbReference type="Proteomes" id="UP001224775"/>
    </source>
</evidence>
<dbReference type="AlphaFoldDB" id="A0AAD8YGM5"/>